<accession>A0A511QY12</accession>
<dbReference type="AlphaFoldDB" id="A0A511QY12"/>
<dbReference type="RefSeq" id="WP_119340417.1">
    <property type="nucleotide sequence ID" value="NZ_BJXL01000001.1"/>
</dbReference>
<evidence type="ECO:0008006" key="3">
    <source>
        <dbReference type="Google" id="ProtNLM"/>
    </source>
</evidence>
<gene>
    <name evidence="1" type="ORF">MHY01S_00330</name>
</gene>
<dbReference type="Proteomes" id="UP000321197">
    <property type="component" value="Unassembled WGS sequence"/>
</dbReference>
<protein>
    <recommendedName>
        <fullName evidence="3">Mu-like prophage FluMu N-terminal domain-containing protein</fullName>
    </recommendedName>
</protein>
<comment type="caution">
    <text evidence="1">The sequence shown here is derived from an EMBL/GenBank/DDBJ whole genome shotgun (WGS) entry which is preliminary data.</text>
</comment>
<reference evidence="1 2" key="1">
    <citation type="submission" date="2019-07" db="EMBL/GenBank/DDBJ databases">
        <title>Whole genome shotgun sequence of Meiothermus hypogaeus NBRC 106114.</title>
        <authorList>
            <person name="Hosoyama A."/>
            <person name="Uohara A."/>
            <person name="Ohji S."/>
            <person name="Ichikawa N."/>
        </authorList>
    </citation>
    <scope>NUCLEOTIDE SEQUENCE [LARGE SCALE GENOMIC DNA]</scope>
    <source>
        <strain evidence="1 2">NBRC 106114</strain>
    </source>
</reference>
<dbReference type="SUPFAM" id="SSF160059">
    <property type="entry name" value="PriA/YqbF domain"/>
    <property type="match status" value="1"/>
</dbReference>
<organism evidence="1 2">
    <name type="scientific">Meiothermus hypogaeus NBRC 106114</name>
    <dbReference type="NCBI Taxonomy" id="1227553"/>
    <lineage>
        <taxon>Bacteria</taxon>
        <taxon>Thermotogati</taxon>
        <taxon>Deinococcota</taxon>
        <taxon>Deinococci</taxon>
        <taxon>Thermales</taxon>
        <taxon>Thermaceae</taxon>
        <taxon>Meiothermus</taxon>
    </lineage>
</organism>
<proteinExistence type="predicted"/>
<name>A0A511QY12_9DEIN</name>
<evidence type="ECO:0000313" key="2">
    <source>
        <dbReference type="Proteomes" id="UP000321197"/>
    </source>
</evidence>
<evidence type="ECO:0000313" key="1">
    <source>
        <dbReference type="EMBL" id="GEM81867.1"/>
    </source>
</evidence>
<dbReference type="EMBL" id="BJXL01000001">
    <property type="protein sequence ID" value="GEM81867.1"/>
    <property type="molecule type" value="Genomic_DNA"/>
</dbReference>
<sequence>MTYRVKVSTPQQRGRWRIGRQWWPAPQEAEVSAEELARLQADPLLRVEILALEPAEGAPEAETARPRRRGK</sequence>